<name>A0ABW9U0X7_9BACL</name>
<keyword evidence="6 7" id="KW-0472">Membrane</keyword>
<dbReference type="PANTHER" id="PTHR13285">
    <property type="entry name" value="ACYLTRANSFERASE"/>
    <property type="match status" value="1"/>
</dbReference>
<dbReference type="InterPro" id="IPR051085">
    <property type="entry name" value="MB_O-acyltransferase"/>
</dbReference>
<evidence type="ECO:0000256" key="6">
    <source>
        <dbReference type="ARBA" id="ARBA00023136"/>
    </source>
</evidence>
<evidence type="ECO:0000256" key="4">
    <source>
        <dbReference type="ARBA" id="ARBA00022692"/>
    </source>
</evidence>
<accession>A0ABW9U0X7</accession>
<evidence type="ECO:0000256" key="2">
    <source>
        <dbReference type="ARBA" id="ARBA00010323"/>
    </source>
</evidence>
<feature type="transmembrane region" description="Helical" evidence="8">
    <location>
        <begin position="359"/>
        <end position="376"/>
    </location>
</feature>
<evidence type="ECO:0000256" key="5">
    <source>
        <dbReference type="ARBA" id="ARBA00022989"/>
    </source>
</evidence>
<keyword evidence="4 8" id="KW-0812">Transmembrane</keyword>
<reference evidence="9 10" key="1">
    <citation type="submission" date="2019-12" db="EMBL/GenBank/DDBJ databases">
        <authorList>
            <person name="Huq M.A."/>
        </authorList>
    </citation>
    <scope>NUCLEOTIDE SEQUENCE [LARGE SCALE GENOMIC DNA]</scope>
    <source>
        <strain evidence="9 10">MAH-34</strain>
    </source>
</reference>
<dbReference type="PIRSF" id="PIRSF016636">
    <property type="entry name" value="AlgI_DltB"/>
    <property type="match status" value="1"/>
</dbReference>
<proteinExistence type="inferred from homology"/>
<dbReference type="PIRSF" id="PIRSF500217">
    <property type="entry name" value="AlgI"/>
    <property type="match status" value="1"/>
</dbReference>
<dbReference type="PANTHER" id="PTHR13285:SF18">
    <property type="entry name" value="PROTEIN-CYSTEINE N-PALMITOYLTRANSFERASE RASP"/>
    <property type="match status" value="1"/>
</dbReference>
<feature type="transmembrane region" description="Helical" evidence="8">
    <location>
        <begin position="77"/>
        <end position="95"/>
    </location>
</feature>
<keyword evidence="7" id="KW-0012">Acyltransferase</keyword>
<feature type="transmembrane region" description="Helical" evidence="8">
    <location>
        <begin position="150"/>
        <end position="170"/>
    </location>
</feature>
<feature type="transmembrane region" description="Helical" evidence="8">
    <location>
        <begin position="442"/>
        <end position="463"/>
    </location>
</feature>
<dbReference type="InterPro" id="IPR004299">
    <property type="entry name" value="MBOAT_fam"/>
</dbReference>
<keyword evidence="10" id="KW-1185">Reference proteome</keyword>
<evidence type="ECO:0000313" key="9">
    <source>
        <dbReference type="EMBL" id="MVQ33754.1"/>
    </source>
</evidence>
<feature type="transmembrane region" description="Helical" evidence="8">
    <location>
        <begin position="307"/>
        <end position="324"/>
    </location>
</feature>
<organism evidence="9 10">
    <name type="scientific">Paenibacillus anseongense</name>
    <dbReference type="NCBI Taxonomy" id="2682845"/>
    <lineage>
        <taxon>Bacteria</taxon>
        <taxon>Bacillati</taxon>
        <taxon>Bacillota</taxon>
        <taxon>Bacilli</taxon>
        <taxon>Bacillales</taxon>
        <taxon>Paenibacillaceae</taxon>
        <taxon>Paenibacillus</taxon>
    </lineage>
</organism>
<keyword evidence="3 7" id="KW-1003">Cell membrane</keyword>
<evidence type="ECO:0000256" key="1">
    <source>
        <dbReference type="ARBA" id="ARBA00004651"/>
    </source>
</evidence>
<keyword evidence="5 8" id="KW-1133">Transmembrane helix</keyword>
<comment type="subcellular location">
    <subcellularLocation>
        <location evidence="1">Cell membrane</location>
        <topology evidence="1">Multi-pass membrane protein</topology>
    </subcellularLocation>
</comment>
<evidence type="ECO:0000256" key="3">
    <source>
        <dbReference type="ARBA" id="ARBA00022475"/>
    </source>
</evidence>
<evidence type="ECO:0000313" key="10">
    <source>
        <dbReference type="Proteomes" id="UP000467637"/>
    </source>
</evidence>
<dbReference type="InterPro" id="IPR028362">
    <property type="entry name" value="AlgI"/>
</dbReference>
<feature type="transmembrane region" description="Helical" evidence="8">
    <location>
        <begin position="47"/>
        <end position="65"/>
    </location>
</feature>
<evidence type="ECO:0000256" key="7">
    <source>
        <dbReference type="PIRNR" id="PIRNR016636"/>
    </source>
</evidence>
<dbReference type="RefSeq" id="WP_157318059.1">
    <property type="nucleotide sequence ID" value="NZ_WSEM01000004.1"/>
</dbReference>
<dbReference type="Proteomes" id="UP000467637">
    <property type="component" value="Unassembled WGS sequence"/>
</dbReference>
<evidence type="ECO:0000256" key="8">
    <source>
        <dbReference type="SAM" id="Phobius"/>
    </source>
</evidence>
<sequence>MVFSSPIFIFLFLPLVLLLYFLIRVQLRNILLLLVSLFFYAWGEPRAVILMVFSILLNYCFAILIEQNNKKIKLSKILLAVAIVINLSFLVYYKYINFILDNLNNLLAIFNTQPIVVNEISLPIGISFFTFHVISYIVDAYKGKIPVQKNPLLLGLYVSFFPQLVAGPIVRYHDIANQLTDRTIDINGVAYGSKRFIIGLGKKVLISNPLALVADQIFALNNGELSTPIAWLGIICYTLQIYFDFSGYSDMAIGLGRIFGFKFLENFNYPYISSSIQEFWRRWHISLSTWFRDYLYIPLGGNRVGKIRFYANLLIVWLATGIWHGASWNFIVWGLFHGFFIIIERLPRIKRILDLLWRPFKHSYTLLIVIIGWVFFRSENLSFALQYLKMMFIGHSSGKIHLSVITYLNNEVFLALFIGITASTPIILKLNNFTKSKATNYGIYVIKLVGLVSIFILTVMSLASNTYNPFIYFRF</sequence>
<gene>
    <name evidence="9" type="ORF">GON05_03720</name>
</gene>
<dbReference type="Pfam" id="PF03062">
    <property type="entry name" value="MBOAT"/>
    <property type="match status" value="1"/>
</dbReference>
<comment type="caution">
    <text evidence="9">The sequence shown here is derived from an EMBL/GenBank/DDBJ whole genome shotgun (WGS) entry which is preliminary data.</text>
</comment>
<feature type="transmembrane region" description="Helical" evidence="8">
    <location>
        <begin position="229"/>
        <end position="248"/>
    </location>
</feature>
<dbReference type="EMBL" id="WSEM01000004">
    <property type="protein sequence ID" value="MVQ33754.1"/>
    <property type="molecule type" value="Genomic_DNA"/>
</dbReference>
<comment type="similarity">
    <text evidence="2 7">Belongs to the membrane-bound acyltransferase family.</text>
</comment>
<protein>
    <submittedName>
        <fullName evidence="9">MBOAT family protein</fullName>
    </submittedName>
</protein>
<feature type="transmembrane region" description="Helical" evidence="8">
    <location>
        <begin position="7"/>
        <end position="27"/>
    </location>
</feature>
<feature type="transmembrane region" description="Helical" evidence="8">
    <location>
        <begin position="115"/>
        <end position="138"/>
    </location>
</feature>
<keyword evidence="7" id="KW-0808">Transferase</keyword>
<feature type="transmembrane region" description="Helical" evidence="8">
    <location>
        <begin position="412"/>
        <end position="430"/>
    </location>
</feature>
<dbReference type="InterPro" id="IPR024194">
    <property type="entry name" value="Ac/AlaTfrase_AlgI/DltB"/>
</dbReference>